<evidence type="ECO:0000313" key="8">
    <source>
        <dbReference type="Proteomes" id="UP000035062"/>
    </source>
</evidence>
<dbReference type="GO" id="GO:0031012">
    <property type="term" value="C:extracellular matrix"/>
    <property type="evidence" value="ECO:0007669"/>
    <property type="project" value="InterPro"/>
</dbReference>
<dbReference type="MEROPS" id="M10.016"/>
<dbReference type="PATRIC" id="fig|1195246.3.peg.2047"/>
<feature type="coiled-coil region" evidence="5">
    <location>
        <begin position="68"/>
        <end position="163"/>
    </location>
</feature>
<evidence type="ECO:0000256" key="4">
    <source>
        <dbReference type="ARBA" id="ARBA00022833"/>
    </source>
</evidence>
<dbReference type="SUPFAM" id="SSF55486">
    <property type="entry name" value="Metalloproteases ('zincins'), catalytic domain"/>
    <property type="match status" value="1"/>
</dbReference>
<keyword evidence="4" id="KW-0862">Zinc</keyword>
<comment type="caution">
    <text evidence="7">The sequence shown here is derived from an EMBL/GenBank/DDBJ whole genome shotgun (WGS) entry which is preliminary data.</text>
</comment>
<name>I9P134_9ALTE</name>
<dbReference type="Pfam" id="PF00413">
    <property type="entry name" value="Peptidase_M10"/>
    <property type="match status" value="1"/>
</dbReference>
<organism evidence="7 8">
    <name type="scientific">Alishewanella agri BL06</name>
    <dbReference type="NCBI Taxonomy" id="1195246"/>
    <lineage>
        <taxon>Bacteria</taxon>
        <taxon>Pseudomonadati</taxon>
        <taxon>Pseudomonadota</taxon>
        <taxon>Gammaproteobacteria</taxon>
        <taxon>Alteromonadales</taxon>
        <taxon>Alteromonadaceae</taxon>
        <taxon>Alishewanella</taxon>
    </lineage>
</organism>
<dbReference type="Proteomes" id="UP000035062">
    <property type="component" value="Unassembled WGS sequence"/>
</dbReference>
<dbReference type="InterPro" id="IPR001818">
    <property type="entry name" value="Pept_M10_metallopeptidase"/>
</dbReference>
<dbReference type="STRING" id="1195246.AGRI_10346"/>
<keyword evidence="2" id="KW-0479">Metal-binding</keyword>
<dbReference type="EMBL" id="AKKU01000017">
    <property type="protein sequence ID" value="EIW88607.1"/>
    <property type="molecule type" value="Genomic_DNA"/>
</dbReference>
<keyword evidence="1" id="KW-0645">Protease</keyword>
<dbReference type="GO" id="GO:0008270">
    <property type="term" value="F:zinc ion binding"/>
    <property type="evidence" value="ECO:0007669"/>
    <property type="project" value="InterPro"/>
</dbReference>
<dbReference type="GO" id="GO:0004222">
    <property type="term" value="F:metalloendopeptidase activity"/>
    <property type="evidence" value="ECO:0007669"/>
    <property type="project" value="InterPro"/>
</dbReference>
<gene>
    <name evidence="7" type="ORF">AGRI_10346</name>
</gene>
<dbReference type="AlphaFoldDB" id="I9P134"/>
<keyword evidence="8" id="KW-1185">Reference proteome</keyword>
<protein>
    <recommendedName>
        <fullName evidence="6">Peptidase M10 metallopeptidase domain-containing protein</fullName>
    </recommendedName>
</protein>
<evidence type="ECO:0000256" key="5">
    <source>
        <dbReference type="SAM" id="Coils"/>
    </source>
</evidence>
<evidence type="ECO:0000256" key="2">
    <source>
        <dbReference type="ARBA" id="ARBA00022723"/>
    </source>
</evidence>
<dbReference type="eggNOG" id="ENOG5033159">
    <property type="taxonomic scope" value="Bacteria"/>
</dbReference>
<dbReference type="Gene3D" id="3.40.390.10">
    <property type="entry name" value="Collagenase (Catalytic Domain)"/>
    <property type="match status" value="1"/>
</dbReference>
<dbReference type="InterPro" id="IPR024079">
    <property type="entry name" value="MetalloPept_cat_dom_sf"/>
</dbReference>
<feature type="domain" description="Peptidase M10 metallopeptidase" evidence="6">
    <location>
        <begin position="162"/>
        <end position="231"/>
    </location>
</feature>
<sequence>MCQTPVAWRLATLDPAFRLSEAQALALITEAAEQWNRITGQQLFTYDAAQGFPIHFQYDERQQQLAQRLLLQRNVQRYDEHLEVLQRQYQRQLVQVQQQNSRVQQLQQEYQQQLQTLEQQGARTLPAALQRQWRLLEEEQRVLMQQADELNAEQQRLQQMVTQRNNLLPQQQVIGSHELGVMSIRQAQRQMVIYAFADQQDLLVTLQHEFGHALGLPHSDDPAAVMHAQLHGGQQWLTTTDFKLWQQYCVN</sequence>
<evidence type="ECO:0000259" key="6">
    <source>
        <dbReference type="Pfam" id="PF00413"/>
    </source>
</evidence>
<dbReference type="PRINTS" id="PR00138">
    <property type="entry name" value="MATRIXIN"/>
</dbReference>
<keyword evidence="5" id="KW-0175">Coiled coil</keyword>
<proteinExistence type="predicted"/>
<evidence type="ECO:0000256" key="3">
    <source>
        <dbReference type="ARBA" id="ARBA00022801"/>
    </source>
</evidence>
<keyword evidence="3" id="KW-0378">Hydrolase</keyword>
<evidence type="ECO:0000256" key="1">
    <source>
        <dbReference type="ARBA" id="ARBA00022670"/>
    </source>
</evidence>
<accession>I9P134</accession>
<reference evidence="7 8" key="1">
    <citation type="journal article" date="2012" name="J. Bacteriol.">
        <title>Genome Sequence of Pectin-Degrading Alishewanella agri, Isolated from Landfill Soil.</title>
        <authorList>
            <person name="Kim J."/>
            <person name="Jung J."/>
            <person name="Sung J.S."/>
            <person name="Chun J."/>
            <person name="Park W."/>
        </authorList>
    </citation>
    <scope>NUCLEOTIDE SEQUENCE [LARGE SCALE GENOMIC DNA]</scope>
    <source>
        <strain evidence="7 8">BL06</strain>
    </source>
</reference>
<evidence type="ECO:0000313" key="7">
    <source>
        <dbReference type="EMBL" id="EIW88607.1"/>
    </source>
</evidence>
<dbReference type="InterPro" id="IPR021190">
    <property type="entry name" value="Pept_M10A"/>
</dbReference>
<dbReference type="GO" id="GO:0006508">
    <property type="term" value="P:proteolysis"/>
    <property type="evidence" value="ECO:0007669"/>
    <property type="project" value="UniProtKB-KW"/>
</dbReference>